<keyword evidence="1" id="KW-0812">Transmembrane</keyword>
<evidence type="ECO:0000313" key="3">
    <source>
        <dbReference type="Proteomes" id="UP000483820"/>
    </source>
</evidence>
<dbReference type="CTD" id="78776676"/>
<feature type="transmembrane region" description="Helical" evidence="1">
    <location>
        <begin position="74"/>
        <end position="99"/>
    </location>
</feature>
<comment type="caution">
    <text evidence="2">The sequence shown here is derived from an EMBL/GenBank/DDBJ whole genome shotgun (WGS) entry which is preliminary data.</text>
</comment>
<reference evidence="2 3" key="1">
    <citation type="submission" date="2019-12" db="EMBL/GenBank/DDBJ databases">
        <title>Chromosome-level assembly of the Caenorhabditis remanei genome.</title>
        <authorList>
            <person name="Teterina A.A."/>
            <person name="Willis J.H."/>
            <person name="Phillips P.C."/>
        </authorList>
    </citation>
    <scope>NUCLEOTIDE SEQUENCE [LARGE SCALE GENOMIC DNA]</scope>
    <source>
        <strain evidence="2 3">PX506</strain>
        <tissue evidence="2">Whole organism</tissue>
    </source>
</reference>
<evidence type="ECO:0000256" key="1">
    <source>
        <dbReference type="SAM" id="Phobius"/>
    </source>
</evidence>
<organism evidence="2 3">
    <name type="scientific">Caenorhabditis remanei</name>
    <name type="common">Caenorhabditis vulgaris</name>
    <dbReference type="NCBI Taxonomy" id="31234"/>
    <lineage>
        <taxon>Eukaryota</taxon>
        <taxon>Metazoa</taxon>
        <taxon>Ecdysozoa</taxon>
        <taxon>Nematoda</taxon>
        <taxon>Chromadorea</taxon>
        <taxon>Rhabditida</taxon>
        <taxon>Rhabditina</taxon>
        <taxon>Rhabditomorpha</taxon>
        <taxon>Rhabditoidea</taxon>
        <taxon>Rhabditidae</taxon>
        <taxon>Peloderinae</taxon>
        <taxon>Caenorhabditis</taxon>
    </lineage>
</organism>
<dbReference type="KEGG" id="crq:GCK72_018398"/>
<proteinExistence type="predicted"/>
<protein>
    <submittedName>
        <fullName evidence="2">Uncharacterized protein</fullName>
    </submittedName>
</protein>
<keyword evidence="1" id="KW-1133">Transmembrane helix</keyword>
<sequence length="108" mass="12074">MSGNDVERLLREEHIRPEDLLTDGPNNRLNLTIDTEETTIGKTKGEKKAEAKISNIVHIQRTMVITNHEEVIKVFLPIIAFSASLLLLCQSLIVIGIFLSPLPSNTKK</sequence>
<dbReference type="RefSeq" id="XP_053581446.1">
    <property type="nucleotide sequence ID" value="XM_053732533.1"/>
</dbReference>
<dbReference type="Proteomes" id="UP000483820">
    <property type="component" value="Chromosome V"/>
</dbReference>
<accession>A0A6A5GAZ3</accession>
<keyword evidence="1" id="KW-0472">Membrane</keyword>
<evidence type="ECO:0000313" key="2">
    <source>
        <dbReference type="EMBL" id="KAF1751844.1"/>
    </source>
</evidence>
<dbReference type="GeneID" id="78776676"/>
<dbReference type="EMBL" id="WUAV01000005">
    <property type="protein sequence ID" value="KAF1751844.1"/>
    <property type="molecule type" value="Genomic_DNA"/>
</dbReference>
<name>A0A6A5GAZ3_CAERE</name>
<dbReference type="AlphaFoldDB" id="A0A6A5GAZ3"/>
<gene>
    <name evidence="2" type="ORF">GCK72_018398</name>
</gene>